<keyword evidence="2" id="KW-1185">Reference proteome</keyword>
<reference evidence="1 2" key="1">
    <citation type="submission" date="2024-01" db="EMBL/GenBank/DDBJ databases">
        <title>Genome assemblies of Stephania.</title>
        <authorList>
            <person name="Yang L."/>
        </authorList>
    </citation>
    <scope>NUCLEOTIDE SEQUENCE [LARGE SCALE GENOMIC DNA]</scope>
    <source>
        <strain evidence="1">YNDBR</strain>
        <tissue evidence="1">Leaf</tissue>
    </source>
</reference>
<accession>A0AAP0J8T3</accession>
<proteinExistence type="predicted"/>
<dbReference type="AlphaFoldDB" id="A0AAP0J8T3"/>
<name>A0AAP0J8T3_9MAGN</name>
<dbReference type="Proteomes" id="UP001420932">
    <property type="component" value="Unassembled WGS sequence"/>
</dbReference>
<evidence type="ECO:0000313" key="2">
    <source>
        <dbReference type="Proteomes" id="UP001420932"/>
    </source>
</evidence>
<sequence length="93" mass="9928">MMALNHFVSSSSSGALLHPLPAISRSLSSSSAAMDTLIAVKTSVPFVGHNCDPLLQSHHDPNRAPLLFLILRHGPSAPSGDWINNGESRCTKR</sequence>
<dbReference type="EMBL" id="JBBNAF010000007">
    <property type="protein sequence ID" value="KAK9128433.1"/>
    <property type="molecule type" value="Genomic_DNA"/>
</dbReference>
<protein>
    <submittedName>
        <fullName evidence="1">Uncharacterized protein</fullName>
    </submittedName>
</protein>
<gene>
    <name evidence="1" type="ORF">Syun_017230</name>
</gene>
<comment type="caution">
    <text evidence="1">The sequence shown here is derived from an EMBL/GenBank/DDBJ whole genome shotgun (WGS) entry which is preliminary data.</text>
</comment>
<organism evidence="1 2">
    <name type="scientific">Stephania yunnanensis</name>
    <dbReference type="NCBI Taxonomy" id="152371"/>
    <lineage>
        <taxon>Eukaryota</taxon>
        <taxon>Viridiplantae</taxon>
        <taxon>Streptophyta</taxon>
        <taxon>Embryophyta</taxon>
        <taxon>Tracheophyta</taxon>
        <taxon>Spermatophyta</taxon>
        <taxon>Magnoliopsida</taxon>
        <taxon>Ranunculales</taxon>
        <taxon>Menispermaceae</taxon>
        <taxon>Menispermoideae</taxon>
        <taxon>Cissampelideae</taxon>
        <taxon>Stephania</taxon>
    </lineage>
</organism>
<evidence type="ECO:0000313" key="1">
    <source>
        <dbReference type="EMBL" id="KAK9128433.1"/>
    </source>
</evidence>